<reference evidence="1" key="1">
    <citation type="submission" date="2021-10" db="EMBL/GenBank/DDBJ databases">
        <title>Tropical sea cucumber genome reveals ecological adaptation and Cuvierian tubules defense mechanism.</title>
        <authorList>
            <person name="Chen T."/>
        </authorList>
    </citation>
    <scope>NUCLEOTIDE SEQUENCE</scope>
    <source>
        <strain evidence="1">Nanhai2018</strain>
        <tissue evidence="1">Muscle</tissue>
    </source>
</reference>
<evidence type="ECO:0000313" key="2">
    <source>
        <dbReference type="Proteomes" id="UP001152320"/>
    </source>
</evidence>
<evidence type="ECO:0008006" key="3">
    <source>
        <dbReference type="Google" id="ProtNLM"/>
    </source>
</evidence>
<name>A0A9Q1CLH9_HOLLE</name>
<comment type="caution">
    <text evidence="1">The sequence shown here is derived from an EMBL/GenBank/DDBJ whole genome shotgun (WGS) entry which is preliminary data.</text>
</comment>
<organism evidence="1 2">
    <name type="scientific">Holothuria leucospilota</name>
    <name type="common">Black long sea cucumber</name>
    <name type="synonym">Mertensiothuria leucospilota</name>
    <dbReference type="NCBI Taxonomy" id="206669"/>
    <lineage>
        <taxon>Eukaryota</taxon>
        <taxon>Metazoa</taxon>
        <taxon>Echinodermata</taxon>
        <taxon>Eleutherozoa</taxon>
        <taxon>Echinozoa</taxon>
        <taxon>Holothuroidea</taxon>
        <taxon>Aspidochirotacea</taxon>
        <taxon>Aspidochirotida</taxon>
        <taxon>Holothuriidae</taxon>
        <taxon>Holothuria</taxon>
    </lineage>
</organism>
<protein>
    <recommendedName>
        <fullName evidence="3">Endonuclease/exonuclease/phosphatase domain-containing protein</fullName>
    </recommendedName>
</protein>
<proteinExistence type="predicted"/>
<dbReference type="EMBL" id="JAIZAY010000002">
    <property type="protein sequence ID" value="KAJ8046880.1"/>
    <property type="molecule type" value="Genomic_DNA"/>
</dbReference>
<dbReference type="AlphaFoldDB" id="A0A9Q1CLH9"/>
<sequence>MEIRLLAFDKRTVCSVPNIIRTTTKKFTALRLADWNVRTLTPSFSDDLLQTSDNRKTAVIYDELSRLNVNIAALQDTRLAYGGSFQG</sequence>
<gene>
    <name evidence="1" type="ORF">HOLleu_05710</name>
</gene>
<keyword evidence="2" id="KW-1185">Reference proteome</keyword>
<accession>A0A9Q1CLH9</accession>
<evidence type="ECO:0000313" key="1">
    <source>
        <dbReference type="EMBL" id="KAJ8046880.1"/>
    </source>
</evidence>
<dbReference type="Proteomes" id="UP001152320">
    <property type="component" value="Chromosome 2"/>
</dbReference>